<dbReference type="RefSeq" id="WP_133944097.1">
    <property type="nucleotide sequence ID" value="NZ_SOEO01000002.1"/>
</dbReference>
<dbReference type="Proteomes" id="UP000295313">
    <property type="component" value="Unassembled WGS sequence"/>
</dbReference>
<organism evidence="1 2">
    <name type="scientific">Epilithonimonas xixisoli</name>
    <dbReference type="NCBI Taxonomy" id="1476462"/>
    <lineage>
        <taxon>Bacteria</taxon>
        <taxon>Pseudomonadati</taxon>
        <taxon>Bacteroidota</taxon>
        <taxon>Flavobacteriia</taxon>
        <taxon>Flavobacteriales</taxon>
        <taxon>Weeksellaceae</taxon>
        <taxon>Chryseobacterium group</taxon>
        <taxon>Epilithonimonas</taxon>
    </lineage>
</organism>
<accession>A0A4R8IEH0</accession>
<evidence type="ECO:0000313" key="2">
    <source>
        <dbReference type="Proteomes" id="UP000295313"/>
    </source>
</evidence>
<keyword evidence="2" id="KW-1185">Reference proteome</keyword>
<sequence length="210" mass="24219">MEKQFVWKNDYEINRLKDNVDYSLMEFRPFLERCNSLSVIPPLETESLSDFFLNPKTFFVLKLTKGETLNVGDLKLSSEKVYDLLDRPEGLDKLVSDIEALQKDRNFMGRHFGDLVKVEIKDGTLQYKQSWIDAITEQHSYYIETENQFTAQALANEIVLKINELMSICDTRNLRSKEDVSAPLEAIFKGSGHGKDRTYETDLASIISAF</sequence>
<dbReference type="AlphaFoldDB" id="A0A4R8IEH0"/>
<evidence type="ECO:0000313" key="1">
    <source>
        <dbReference type="EMBL" id="TDX84050.1"/>
    </source>
</evidence>
<proteinExistence type="predicted"/>
<name>A0A4R8IEH0_9FLAO</name>
<protein>
    <submittedName>
        <fullName evidence="1">Uncharacterized protein</fullName>
    </submittedName>
</protein>
<dbReference type="EMBL" id="SOEO01000002">
    <property type="protein sequence ID" value="TDX84050.1"/>
    <property type="molecule type" value="Genomic_DNA"/>
</dbReference>
<comment type="caution">
    <text evidence="1">The sequence shown here is derived from an EMBL/GenBank/DDBJ whole genome shotgun (WGS) entry which is preliminary data.</text>
</comment>
<reference evidence="1 2" key="1">
    <citation type="submission" date="2019-03" db="EMBL/GenBank/DDBJ databases">
        <title>Genomic Encyclopedia of Type Strains, Phase III (KMG-III): the genomes of soil and plant-associated and newly described type strains.</title>
        <authorList>
            <person name="Whitman W."/>
        </authorList>
    </citation>
    <scope>NUCLEOTIDE SEQUENCE [LARGE SCALE GENOMIC DNA]</scope>
    <source>
        <strain evidence="1 2">CGMCC 1.12802</strain>
    </source>
</reference>
<gene>
    <name evidence="1" type="ORF">B0I22_1644</name>
</gene>
<dbReference type="OrthoDB" id="1263886at2"/>